<sequence length="131" mass="15147">MKFLIVLLIVLSFIAPSVQDDKSVSEVFKDGFYNYITCLDDSKNYLVKNVPAFSKLSELTYEKSYNKVMKNRYFVKHLVSSGETIDDIIKSYNANIDDIESFRKVIYKENPQVISDEYQVQSGEYLTVPSE</sequence>
<keyword evidence="3" id="KW-1185">Reference proteome</keyword>
<evidence type="ECO:0008006" key="4">
    <source>
        <dbReference type="Google" id="ProtNLM"/>
    </source>
</evidence>
<organism evidence="2 3">
    <name type="scientific">Romboutsia sedimentorum</name>
    <dbReference type="NCBI Taxonomy" id="1368474"/>
    <lineage>
        <taxon>Bacteria</taxon>
        <taxon>Bacillati</taxon>
        <taxon>Bacillota</taxon>
        <taxon>Clostridia</taxon>
        <taxon>Peptostreptococcales</taxon>
        <taxon>Peptostreptococcaceae</taxon>
        <taxon>Romboutsia</taxon>
    </lineage>
</organism>
<evidence type="ECO:0000313" key="2">
    <source>
        <dbReference type="EMBL" id="MDK2562583.1"/>
    </source>
</evidence>
<protein>
    <recommendedName>
        <fullName evidence="4">LysM domain-containing protein</fullName>
    </recommendedName>
</protein>
<reference evidence="2 3" key="1">
    <citation type="submission" date="2023-05" db="EMBL/GenBank/DDBJ databases">
        <title>Rombocin, a short stable natural nisin variant, displays selective antimicrobial activity against Listeria monocytogenes and employs dual mode of action to kill target bacterial strains.</title>
        <authorList>
            <person name="Wambui J."/>
            <person name="Stephan R."/>
            <person name="Kuipers O.P."/>
        </authorList>
    </citation>
    <scope>NUCLEOTIDE SEQUENCE [LARGE SCALE GENOMIC DNA]</scope>
    <source>
        <strain evidence="2 3">RC002</strain>
    </source>
</reference>
<dbReference type="EMBL" id="JASKYM010000001">
    <property type="protein sequence ID" value="MDK2562583.1"/>
    <property type="molecule type" value="Genomic_DNA"/>
</dbReference>
<proteinExistence type="predicted"/>
<gene>
    <name evidence="2" type="ORF">QOZ84_03400</name>
</gene>
<name>A0ABT7E909_9FIRM</name>
<dbReference type="Proteomes" id="UP001301012">
    <property type="component" value="Unassembled WGS sequence"/>
</dbReference>
<feature type="chain" id="PRO_5046902561" description="LysM domain-containing protein" evidence="1">
    <location>
        <begin position="20"/>
        <end position="131"/>
    </location>
</feature>
<evidence type="ECO:0000313" key="3">
    <source>
        <dbReference type="Proteomes" id="UP001301012"/>
    </source>
</evidence>
<feature type="signal peptide" evidence="1">
    <location>
        <begin position="1"/>
        <end position="19"/>
    </location>
</feature>
<comment type="caution">
    <text evidence="2">The sequence shown here is derived from an EMBL/GenBank/DDBJ whole genome shotgun (WGS) entry which is preliminary data.</text>
</comment>
<evidence type="ECO:0000256" key="1">
    <source>
        <dbReference type="SAM" id="SignalP"/>
    </source>
</evidence>
<dbReference type="RefSeq" id="WP_284131553.1">
    <property type="nucleotide sequence ID" value="NZ_JASKYM010000001.1"/>
</dbReference>
<accession>A0ABT7E909</accession>
<keyword evidence="1" id="KW-0732">Signal</keyword>